<evidence type="ECO:0000256" key="1">
    <source>
        <dbReference type="PIRSR" id="PIRSR640198-1"/>
    </source>
</evidence>
<dbReference type="GO" id="GO:0005524">
    <property type="term" value="F:ATP binding"/>
    <property type="evidence" value="ECO:0007669"/>
    <property type="project" value="UniProtKB-KW"/>
</dbReference>
<dbReference type="Gene3D" id="1.10.10.10">
    <property type="entry name" value="Winged helix-like DNA-binding domain superfamily/Winged helix DNA-binding domain"/>
    <property type="match status" value="1"/>
</dbReference>
<dbReference type="InterPro" id="IPR025230">
    <property type="entry name" value="DUF4172"/>
</dbReference>
<reference evidence="5 6" key="1">
    <citation type="journal article" date="2009" name="Appl. Environ. Microbiol.">
        <title>Three genomes from the phylum Acidobacteria provide insight into the lifestyles of these microorganisms in soils.</title>
        <authorList>
            <person name="Ward N.L."/>
            <person name="Challacombe J.F."/>
            <person name="Janssen P.H."/>
            <person name="Henrissat B."/>
            <person name="Coutinho P.M."/>
            <person name="Wu M."/>
            <person name="Xie G."/>
            <person name="Haft D.H."/>
            <person name="Sait M."/>
            <person name="Badger J."/>
            <person name="Barabote R.D."/>
            <person name="Bradley B."/>
            <person name="Brettin T.S."/>
            <person name="Brinkac L.M."/>
            <person name="Bruce D."/>
            <person name="Creasy T."/>
            <person name="Daugherty S.C."/>
            <person name="Davidsen T.M."/>
            <person name="DeBoy R.T."/>
            <person name="Detter J.C."/>
            <person name="Dodson R.J."/>
            <person name="Durkin A.S."/>
            <person name="Ganapathy A."/>
            <person name="Gwinn-Giglio M."/>
            <person name="Han C.S."/>
            <person name="Khouri H."/>
            <person name="Kiss H."/>
            <person name="Kothari S.P."/>
            <person name="Madupu R."/>
            <person name="Nelson K.E."/>
            <person name="Nelson W.C."/>
            <person name="Paulsen I."/>
            <person name="Penn K."/>
            <person name="Ren Q."/>
            <person name="Rosovitz M.J."/>
            <person name="Selengut J.D."/>
            <person name="Shrivastava S."/>
            <person name="Sullivan S.A."/>
            <person name="Tapia R."/>
            <person name="Thompson L.S."/>
            <person name="Watkins K.L."/>
            <person name="Yang Q."/>
            <person name="Yu C."/>
            <person name="Zafar N."/>
            <person name="Zhou L."/>
            <person name="Kuske C.R."/>
        </authorList>
    </citation>
    <scope>NUCLEOTIDE SEQUENCE [LARGE SCALE GENOMIC DNA]</scope>
    <source>
        <strain evidence="6">ATCC 51196 / DSM 11244 / BCRC 80197 / JCM 7670 / NBRC 15755 / NCIMB 13165 / 161</strain>
    </source>
</reference>
<dbReference type="eggNOG" id="COG3177">
    <property type="taxonomic scope" value="Bacteria"/>
</dbReference>
<dbReference type="InterPro" id="IPR036597">
    <property type="entry name" value="Fido-like_dom_sf"/>
</dbReference>
<feature type="active site" evidence="1">
    <location>
        <position position="213"/>
    </location>
</feature>
<sequence>MARRKEAGLYIHQRAEWPNFRWDTARISARLVDIRHRQGRLIGRMEGLGFQLRSEAVLQTLTEDVIKSSEIEGEKLDRDQVRSSIARRLGLDVGGLGPVDRDVEGVVEMMLDATQSYNKPLTARRLYDWHAALFPTGRSGMSKIRVGAWRDDASGPMQVVSGPFGKERVHYVAPEADRLRQEMKNFLEWFEKDNSIDLVLKAGMAHLWFVTVHPFDDGNGRIARALADMVLARSEESSQRFYSMSAQIRYERKAYYESLEAAQKGDVDITRWLEWFLDCLGRAFERAEAILATVLSKARFWDYFAATQFNERQRKMLNRLLDGFEGKLTSSKWAKLMKCSHDTALRDIEDLIKKKALTKDAAGGRSTSYSLAKTPEAGAKGRKSVPNRITSPLP</sequence>
<dbReference type="Pfam" id="PF02661">
    <property type="entry name" value="Fic"/>
    <property type="match status" value="1"/>
</dbReference>
<dbReference type="Pfam" id="PF13776">
    <property type="entry name" value="DUF4172"/>
    <property type="match status" value="1"/>
</dbReference>
<dbReference type="Proteomes" id="UP000002207">
    <property type="component" value="Chromosome"/>
</dbReference>
<dbReference type="KEGG" id="aca:ACP_1569"/>
<dbReference type="EMBL" id="CP001472">
    <property type="protein sequence ID" value="ACO31827.1"/>
    <property type="molecule type" value="Genomic_DNA"/>
</dbReference>
<keyword evidence="2" id="KW-0547">Nucleotide-binding</keyword>
<evidence type="ECO:0000256" key="3">
    <source>
        <dbReference type="SAM" id="MobiDB-lite"/>
    </source>
</evidence>
<evidence type="ECO:0000259" key="4">
    <source>
        <dbReference type="PROSITE" id="PS51459"/>
    </source>
</evidence>
<feature type="region of interest" description="Disordered" evidence="3">
    <location>
        <begin position="359"/>
        <end position="394"/>
    </location>
</feature>
<dbReference type="HOGENOM" id="CLU_041789_0_0_0"/>
<evidence type="ECO:0000313" key="5">
    <source>
        <dbReference type="EMBL" id="ACO31827.1"/>
    </source>
</evidence>
<dbReference type="SUPFAM" id="SSF140931">
    <property type="entry name" value="Fic-like"/>
    <property type="match status" value="1"/>
</dbReference>
<evidence type="ECO:0000313" key="6">
    <source>
        <dbReference type="Proteomes" id="UP000002207"/>
    </source>
</evidence>
<dbReference type="RefSeq" id="WP_015896695.1">
    <property type="nucleotide sequence ID" value="NC_012483.1"/>
</dbReference>
<dbReference type="PANTHER" id="PTHR13504:SF33">
    <property type="entry name" value="FIC FAMILY PROTEIN"/>
    <property type="match status" value="1"/>
</dbReference>
<dbReference type="PROSITE" id="PS51459">
    <property type="entry name" value="FIDO"/>
    <property type="match status" value="1"/>
</dbReference>
<protein>
    <submittedName>
        <fullName evidence="5">Fic family protein</fullName>
    </submittedName>
</protein>
<feature type="binding site" evidence="2">
    <location>
        <begin position="217"/>
        <end position="224"/>
    </location>
    <ligand>
        <name>ATP</name>
        <dbReference type="ChEBI" id="CHEBI:30616"/>
    </ligand>
</feature>
<dbReference type="InterPro" id="IPR036388">
    <property type="entry name" value="WH-like_DNA-bd_sf"/>
</dbReference>
<dbReference type="InParanoid" id="C1F6R1"/>
<dbReference type="AlphaFoldDB" id="C1F6R1"/>
<keyword evidence="6" id="KW-1185">Reference proteome</keyword>
<gene>
    <name evidence="5" type="ordered locus">ACP_1569</name>
</gene>
<proteinExistence type="predicted"/>
<dbReference type="STRING" id="240015.ACP_1569"/>
<organism evidence="5 6">
    <name type="scientific">Acidobacterium capsulatum (strain ATCC 51196 / DSM 11244 / BCRC 80197 / JCM 7670 / NBRC 15755 / NCIMB 13165 / 161)</name>
    <dbReference type="NCBI Taxonomy" id="240015"/>
    <lineage>
        <taxon>Bacteria</taxon>
        <taxon>Pseudomonadati</taxon>
        <taxon>Acidobacteriota</taxon>
        <taxon>Terriglobia</taxon>
        <taxon>Terriglobales</taxon>
        <taxon>Acidobacteriaceae</taxon>
        <taxon>Acidobacterium</taxon>
    </lineage>
</organism>
<dbReference type="InterPro" id="IPR003812">
    <property type="entry name" value="Fido"/>
</dbReference>
<dbReference type="Gene3D" id="1.10.3290.10">
    <property type="entry name" value="Fido-like domain"/>
    <property type="match status" value="1"/>
</dbReference>
<dbReference type="PANTHER" id="PTHR13504">
    <property type="entry name" value="FIDO DOMAIN-CONTAINING PROTEIN DDB_G0283145"/>
    <property type="match status" value="1"/>
</dbReference>
<dbReference type="OrthoDB" id="9813719at2"/>
<accession>C1F6R1</accession>
<feature type="binding site" evidence="2">
    <location>
        <begin position="255"/>
        <end position="256"/>
    </location>
    <ligand>
        <name>ATP</name>
        <dbReference type="ChEBI" id="CHEBI:30616"/>
    </ligand>
</feature>
<keyword evidence="2" id="KW-0067">ATP-binding</keyword>
<dbReference type="InterPro" id="IPR040198">
    <property type="entry name" value="Fido_containing"/>
</dbReference>
<feature type="domain" description="Fido" evidence="4">
    <location>
        <begin position="121"/>
        <end position="278"/>
    </location>
</feature>
<name>C1F6R1_ACIC5</name>
<evidence type="ECO:0000256" key="2">
    <source>
        <dbReference type="PIRSR" id="PIRSR640198-2"/>
    </source>
</evidence>